<dbReference type="InterPro" id="IPR042099">
    <property type="entry name" value="ANL_N_sf"/>
</dbReference>
<gene>
    <name evidence="2" type="ORF">N7460_003507</name>
</gene>
<comment type="caution">
    <text evidence="2">The sequence shown here is derived from an EMBL/GenBank/DDBJ whole genome shotgun (WGS) entry which is preliminary data.</text>
</comment>
<dbReference type="SUPFAM" id="SSF53474">
    <property type="entry name" value="alpha/beta-Hydrolases"/>
    <property type="match status" value="1"/>
</dbReference>
<accession>A0AAD6NAS3</accession>
<dbReference type="PANTHER" id="PTHR24096:SF267">
    <property type="entry name" value="MALONATE--COA LIGASE ACSF3, MITOCHONDRIAL"/>
    <property type="match status" value="1"/>
</dbReference>
<dbReference type="InterPro" id="IPR045851">
    <property type="entry name" value="AMP-bd_C_sf"/>
</dbReference>
<dbReference type="Proteomes" id="UP001219568">
    <property type="component" value="Unassembled WGS sequence"/>
</dbReference>
<dbReference type="EMBL" id="JAQJZL010000003">
    <property type="protein sequence ID" value="KAJ6047360.1"/>
    <property type="molecule type" value="Genomic_DNA"/>
</dbReference>
<dbReference type="GO" id="GO:0044550">
    <property type="term" value="P:secondary metabolite biosynthetic process"/>
    <property type="evidence" value="ECO:0007669"/>
    <property type="project" value="UniProtKB-ARBA"/>
</dbReference>
<reference evidence="2" key="1">
    <citation type="journal article" date="2023" name="IMA Fungus">
        <title>Comparative genomic study of the Penicillium genus elucidates a diverse pangenome and 15 lateral gene transfer events.</title>
        <authorList>
            <person name="Petersen C."/>
            <person name="Sorensen T."/>
            <person name="Nielsen M.R."/>
            <person name="Sondergaard T.E."/>
            <person name="Sorensen J.L."/>
            <person name="Fitzpatrick D.A."/>
            <person name="Frisvad J.C."/>
            <person name="Nielsen K.L."/>
        </authorList>
    </citation>
    <scope>NUCLEOTIDE SEQUENCE</scope>
    <source>
        <strain evidence="2">IBT 15450</strain>
    </source>
</reference>
<dbReference type="GO" id="GO:0031957">
    <property type="term" value="F:very long-chain fatty acid-CoA ligase activity"/>
    <property type="evidence" value="ECO:0007669"/>
    <property type="project" value="TreeGrafter"/>
</dbReference>
<evidence type="ECO:0000313" key="2">
    <source>
        <dbReference type="EMBL" id="KAJ6047360.1"/>
    </source>
</evidence>
<evidence type="ECO:0000313" key="3">
    <source>
        <dbReference type="Proteomes" id="UP001219568"/>
    </source>
</evidence>
<dbReference type="PANTHER" id="PTHR24096">
    <property type="entry name" value="LONG-CHAIN-FATTY-ACID--COA LIGASE"/>
    <property type="match status" value="1"/>
</dbReference>
<dbReference type="Pfam" id="PF00501">
    <property type="entry name" value="AMP-binding"/>
    <property type="match status" value="1"/>
</dbReference>
<dbReference type="InterPro" id="IPR001031">
    <property type="entry name" value="Thioesterase"/>
</dbReference>
<dbReference type="GO" id="GO:0017000">
    <property type="term" value="P:antibiotic biosynthetic process"/>
    <property type="evidence" value="ECO:0007669"/>
    <property type="project" value="UniProtKB-ARBA"/>
</dbReference>
<dbReference type="InterPro" id="IPR029058">
    <property type="entry name" value="AB_hydrolase_fold"/>
</dbReference>
<reference evidence="2" key="2">
    <citation type="submission" date="2023-01" db="EMBL/GenBank/DDBJ databases">
        <authorList>
            <person name="Petersen C."/>
        </authorList>
    </citation>
    <scope>NUCLEOTIDE SEQUENCE</scope>
    <source>
        <strain evidence="2">IBT 15450</strain>
    </source>
</reference>
<dbReference type="Gene3D" id="3.40.50.12780">
    <property type="entry name" value="N-terminal domain of ligase-like"/>
    <property type="match status" value="1"/>
</dbReference>
<dbReference type="Pfam" id="PF00550">
    <property type="entry name" value="PP-binding"/>
    <property type="match status" value="1"/>
</dbReference>
<organism evidence="2 3">
    <name type="scientific">Penicillium canescens</name>
    <dbReference type="NCBI Taxonomy" id="5083"/>
    <lineage>
        <taxon>Eukaryota</taxon>
        <taxon>Fungi</taxon>
        <taxon>Dikarya</taxon>
        <taxon>Ascomycota</taxon>
        <taxon>Pezizomycotina</taxon>
        <taxon>Eurotiomycetes</taxon>
        <taxon>Eurotiomycetidae</taxon>
        <taxon>Eurotiales</taxon>
        <taxon>Aspergillaceae</taxon>
        <taxon>Penicillium</taxon>
    </lineage>
</organism>
<dbReference type="InterPro" id="IPR036736">
    <property type="entry name" value="ACP-like_sf"/>
</dbReference>
<dbReference type="Gene3D" id="3.30.300.30">
    <property type="match status" value="1"/>
</dbReference>
<dbReference type="Gene3D" id="1.10.1200.10">
    <property type="entry name" value="ACP-like"/>
    <property type="match status" value="1"/>
</dbReference>
<protein>
    <recommendedName>
        <fullName evidence="1">Carrier domain-containing protein</fullName>
    </recommendedName>
</protein>
<dbReference type="SUPFAM" id="SSF47336">
    <property type="entry name" value="ACP-like"/>
    <property type="match status" value="1"/>
</dbReference>
<dbReference type="PROSITE" id="PS50075">
    <property type="entry name" value="CARRIER"/>
    <property type="match status" value="1"/>
</dbReference>
<sequence>MSFRNLPHMLEAVASQESTGHILTYSSGNTDVPQSRSYHELFQAARKAACLLRAKNVGAPGSVVLLHFHTHWDGVLWFWAAMLAGYIPALATPFSKNPDVRARHLKHLAHTLSQPTCLTTVAAGLEFSGQEFITPVYVDSFDIDEPATESADDTASEPSDADIAALMLTSGSTGYCKAVTLTHGQILAAVAGKATVLPSPENTSLLNWIALDHVASLVEIHLLAIYKGRDQVHVATPDVLSNPLLLLDLIDRHRVSQTFAPNFFLAQLCATLHDSPPTRTWDLTALRYLNSGGEANVTKTCDQVSKLLGEYGAPPNVIVCGFGMTETCAGAIFNLQGPGYDLERSLPFASVGQCMPGIEMRVTDGDDGQPTVLSSGTTGRLEVTGPVVFKAYFNNAAATETAFTADGWFQTGDQAVIDENGFLRLVGRQKDIIIVNGVKYIPQEIESSIDEANLPGVTPGFTCCFACFPPGGATEEIVLVYLPAYEPDDSKARAETTSAIARVVMMAVGARPSVILPLEQSQLQKSALGKLPRGRIQDAYRQGELQMQLVAHCELMSAYRRANHEPPTSELEQRLDTVFRASFPDLPEEFDVEFPIFDLGISSIELIKFKKNLEEHLELPHEIPMVTLMTKPTVRMLADALQRASGSGSADCSQAYDPVVKLQSHGDKTPLWLVHPGVGEVMVFLNLAKFLVDRPVYALRARGFDHGQKPFHTIAEAVRTYHTRIKETQPHGPYAIAGYSYGSMLAFEVGKVLEREGDEVAFLGSFNLPPHIKTRMRQLVWKECLLHLCYFLDLIKEGRARELSADLDDGSGVEPPRQEILDRVLKEVDHKRLTELALSAPALSQWASVAFALQSMAVDYEPDGVVAGIDVFYCHPLAIVASSKEEWKENHLSKWGDFTRSEPRFHEVGGAHYTMLNTEHVFAFQETLRGALEARGL</sequence>
<proteinExistence type="predicted"/>
<evidence type="ECO:0000259" key="1">
    <source>
        <dbReference type="PROSITE" id="PS50075"/>
    </source>
</evidence>
<keyword evidence="3" id="KW-1185">Reference proteome</keyword>
<feature type="domain" description="Carrier" evidence="1">
    <location>
        <begin position="566"/>
        <end position="645"/>
    </location>
</feature>
<dbReference type="Gene3D" id="3.40.50.1820">
    <property type="entry name" value="alpha/beta hydrolase"/>
    <property type="match status" value="1"/>
</dbReference>
<dbReference type="AlphaFoldDB" id="A0AAD6NAS3"/>
<dbReference type="GO" id="GO:0006633">
    <property type="term" value="P:fatty acid biosynthetic process"/>
    <property type="evidence" value="ECO:0007669"/>
    <property type="project" value="TreeGrafter"/>
</dbReference>
<dbReference type="InterPro" id="IPR000873">
    <property type="entry name" value="AMP-dep_synth/lig_dom"/>
</dbReference>
<dbReference type="SUPFAM" id="SSF56801">
    <property type="entry name" value="Acetyl-CoA synthetase-like"/>
    <property type="match status" value="1"/>
</dbReference>
<dbReference type="InterPro" id="IPR009081">
    <property type="entry name" value="PP-bd_ACP"/>
</dbReference>
<name>A0AAD6NAS3_PENCN</name>
<dbReference type="Pfam" id="PF00975">
    <property type="entry name" value="Thioesterase"/>
    <property type="match status" value="1"/>
</dbReference>